<dbReference type="EMBL" id="VJNE01000007">
    <property type="protein sequence ID" value="MZG27897.1"/>
    <property type="molecule type" value="Genomic_DNA"/>
</dbReference>
<dbReference type="SUPFAM" id="SSF53474">
    <property type="entry name" value="alpha/beta-Hydrolases"/>
    <property type="match status" value="1"/>
</dbReference>
<gene>
    <name evidence="4" type="ORF">FM068_04745</name>
</gene>
<dbReference type="GO" id="GO:0016787">
    <property type="term" value="F:hydrolase activity"/>
    <property type="evidence" value="ECO:0007669"/>
    <property type="project" value="UniProtKB-KW"/>
</dbReference>
<evidence type="ECO:0000256" key="1">
    <source>
        <dbReference type="ARBA" id="ARBA00023239"/>
    </source>
</evidence>
<keyword evidence="1" id="KW-0456">Lyase</keyword>
<feature type="region of interest" description="Disordered" evidence="2">
    <location>
        <begin position="99"/>
        <end position="133"/>
    </location>
</feature>
<evidence type="ECO:0000256" key="2">
    <source>
        <dbReference type="SAM" id="MobiDB-lite"/>
    </source>
</evidence>
<dbReference type="Proteomes" id="UP000472380">
    <property type="component" value="Unassembled WGS sequence"/>
</dbReference>
<protein>
    <submittedName>
        <fullName evidence="4">Alpha/beta fold hydrolase</fullName>
    </submittedName>
</protein>
<dbReference type="InterPro" id="IPR029058">
    <property type="entry name" value="AB_hydrolase_fold"/>
</dbReference>
<feature type="domain" description="AB hydrolase-1" evidence="3">
    <location>
        <begin position="241"/>
        <end position="518"/>
    </location>
</feature>
<dbReference type="AlphaFoldDB" id="A0A6L8Q3P1"/>
<reference evidence="4 5" key="1">
    <citation type="submission" date="2019-07" db="EMBL/GenBank/DDBJ databases">
        <title>Draft genome sequence of Adlercreutzia equolifaciens IPLA 37004, a human intestinal strain that does not produces equol from daidzein.</title>
        <authorList>
            <person name="Vazquez L."/>
            <person name="Florez A.B."/>
            <person name="Mayo B."/>
        </authorList>
    </citation>
    <scope>NUCLEOTIDE SEQUENCE [LARGE SCALE GENOMIC DNA]</scope>
    <source>
        <strain evidence="4 5">IPLA 37004</strain>
    </source>
</reference>
<organism evidence="4 5">
    <name type="scientific">Adlercreutzia equolifaciens</name>
    <dbReference type="NCBI Taxonomy" id="446660"/>
    <lineage>
        <taxon>Bacteria</taxon>
        <taxon>Bacillati</taxon>
        <taxon>Actinomycetota</taxon>
        <taxon>Coriobacteriia</taxon>
        <taxon>Eggerthellales</taxon>
        <taxon>Eggerthellaceae</taxon>
        <taxon>Adlercreutzia</taxon>
    </lineage>
</organism>
<accession>A0A6L8Q3P1</accession>
<name>A0A6L8Q3P1_9ACTN</name>
<dbReference type="PANTHER" id="PTHR42916:SF1">
    <property type="entry name" value="PROTEIN PHYLLO, CHLOROPLASTIC"/>
    <property type="match status" value="1"/>
</dbReference>
<feature type="compositionally biased region" description="Acidic residues" evidence="2">
    <location>
        <begin position="291"/>
        <end position="307"/>
    </location>
</feature>
<evidence type="ECO:0000259" key="3">
    <source>
        <dbReference type="Pfam" id="PF12697"/>
    </source>
</evidence>
<feature type="region of interest" description="Disordered" evidence="2">
    <location>
        <begin position="147"/>
        <end position="201"/>
    </location>
</feature>
<dbReference type="GO" id="GO:0016829">
    <property type="term" value="F:lyase activity"/>
    <property type="evidence" value="ECO:0007669"/>
    <property type="project" value="UniProtKB-KW"/>
</dbReference>
<feature type="region of interest" description="Disordered" evidence="2">
    <location>
        <begin position="291"/>
        <end position="312"/>
    </location>
</feature>
<feature type="compositionally biased region" description="Basic and acidic residues" evidence="2">
    <location>
        <begin position="109"/>
        <end position="123"/>
    </location>
</feature>
<dbReference type="Gene3D" id="3.40.50.1820">
    <property type="entry name" value="alpha/beta hydrolase"/>
    <property type="match status" value="1"/>
</dbReference>
<sequence>MGRRGHPRFRGHGRRLRALASRAGAGRLVPLFGEFHEHPCRGHLLRKGRKAPGCDGQSWTERHRWRGFHGGRRGAALRPDDVSYRRLHAAARPFRFGAPARDAAPAPRIRRDAVAGHRSSEQQRRRHLRHAAPGLRRPVLRAAVPRAPGRALHRSRRRLRHPLGQRAHGRRLPQRLRAVPRHAGHKPHRGRPAPTRRPRPLRPLSALTLMGSGELCDGGTITEGRGGTVVRSAGEGMAPCILLHGFAQTPVSWDAVAQRLQAAGHRAYAPDLYECKGDLKLPSVEEVLEGTEAGEDGEDGEDGEGAEGDANAKNVSGAVRDPLTSLDAACDRVAAIVRLVAQVDAAPVLVGYSMGGRIAAETVVRYPNLPLAGLVLESAGLGPADEAARAALAERNGAWAQRLRDEGVAAFMDWWETLPLFASQQALPAEARAAIRAERTSRDAEPLTRSLEAWGAHHQAAEAVTLGVLADLANRGVPVLYVAGVLDEKYSAVAARVRAAGLPTELVPDAGHNAHLEASSNFAGIVEGVLAEDVLDGDALARNVASKSRKIGYGA</sequence>
<feature type="compositionally biased region" description="Basic residues" evidence="2">
    <location>
        <begin position="151"/>
        <end position="200"/>
    </location>
</feature>
<dbReference type="Pfam" id="PF12697">
    <property type="entry name" value="Abhydrolase_6"/>
    <property type="match status" value="1"/>
</dbReference>
<comment type="caution">
    <text evidence="4">The sequence shown here is derived from an EMBL/GenBank/DDBJ whole genome shotgun (WGS) entry which is preliminary data.</text>
</comment>
<dbReference type="PANTHER" id="PTHR42916">
    <property type="entry name" value="2-SUCCINYL-5-ENOLPYRUVYL-6-HYDROXY-3-CYCLOHEXENE-1-CARBOXYLATE SYNTHASE"/>
    <property type="match status" value="1"/>
</dbReference>
<dbReference type="InterPro" id="IPR000073">
    <property type="entry name" value="AB_hydrolase_1"/>
</dbReference>
<evidence type="ECO:0000313" key="4">
    <source>
        <dbReference type="EMBL" id="MZG27897.1"/>
    </source>
</evidence>
<evidence type="ECO:0000313" key="5">
    <source>
        <dbReference type="Proteomes" id="UP000472380"/>
    </source>
</evidence>
<keyword evidence="4" id="KW-0378">Hydrolase</keyword>
<proteinExistence type="predicted"/>